<evidence type="ECO:0000313" key="3">
    <source>
        <dbReference type="Proteomes" id="UP000275078"/>
    </source>
</evidence>
<proteinExistence type="predicted"/>
<name>A0A3N4IQU8_ASCIM</name>
<gene>
    <name evidence="2" type="ORF">BJ508DRAFT_320266</name>
</gene>
<dbReference type="Proteomes" id="UP000275078">
    <property type="component" value="Unassembled WGS sequence"/>
</dbReference>
<sequence>MAPLGTILLNGRDNLRLQDCYRDHEEPCPHAGFDRPTQCPYYLWDREWNRAADGSTQILMDEVKPCPFINTEQYCTVYGLVICRAGGTLGLNNPPVGPGNQVVHIMPPQHANERIVVDDDDAWYECVVGDASTSTSDGNSGADNAAGRGQVRHGGYGTGSESEAGDNVRYAQDYRALYASRNDTRVTGYGSVAPIQRLARPYERLRVPGDRDSDRSGSEADVSEDASSVHSESWS</sequence>
<dbReference type="AlphaFoldDB" id="A0A3N4IQU8"/>
<feature type="compositionally biased region" description="Polar residues" evidence="1">
    <location>
        <begin position="131"/>
        <end position="142"/>
    </location>
</feature>
<keyword evidence="3" id="KW-1185">Reference proteome</keyword>
<dbReference type="EMBL" id="ML119645">
    <property type="protein sequence ID" value="RPA88166.1"/>
    <property type="molecule type" value="Genomic_DNA"/>
</dbReference>
<reference evidence="2 3" key="1">
    <citation type="journal article" date="2018" name="Nat. Ecol. Evol.">
        <title>Pezizomycetes genomes reveal the molecular basis of ectomycorrhizal truffle lifestyle.</title>
        <authorList>
            <person name="Murat C."/>
            <person name="Payen T."/>
            <person name="Noel B."/>
            <person name="Kuo A."/>
            <person name="Morin E."/>
            <person name="Chen J."/>
            <person name="Kohler A."/>
            <person name="Krizsan K."/>
            <person name="Balestrini R."/>
            <person name="Da Silva C."/>
            <person name="Montanini B."/>
            <person name="Hainaut M."/>
            <person name="Levati E."/>
            <person name="Barry K.W."/>
            <person name="Belfiori B."/>
            <person name="Cichocki N."/>
            <person name="Clum A."/>
            <person name="Dockter R.B."/>
            <person name="Fauchery L."/>
            <person name="Guy J."/>
            <person name="Iotti M."/>
            <person name="Le Tacon F."/>
            <person name="Lindquist E.A."/>
            <person name="Lipzen A."/>
            <person name="Malagnac F."/>
            <person name="Mello A."/>
            <person name="Molinier V."/>
            <person name="Miyauchi S."/>
            <person name="Poulain J."/>
            <person name="Riccioni C."/>
            <person name="Rubini A."/>
            <person name="Sitrit Y."/>
            <person name="Splivallo R."/>
            <person name="Traeger S."/>
            <person name="Wang M."/>
            <person name="Zifcakova L."/>
            <person name="Wipf D."/>
            <person name="Zambonelli A."/>
            <person name="Paolocci F."/>
            <person name="Nowrousian M."/>
            <person name="Ottonello S."/>
            <person name="Baldrian P."/>
            <person name="Spatafora J.W."/>
            <person name="Henrissat B."/>
            <person name="Nagy L.G."/>
            <person name="Aury J.M."/>
            <person name="Wincker P."/>
            <person name="Grigoriev I.V."/>
            <person name="Bonfante P."/>
            <person name="Martin F.M."/>
        </authorList>
    </citation>
    <scope>NUCLEOTIDE SEQUENCE [LARGE SCALE GENOMIC DNA]</scope>
    <source>
        <strain evidence="2 3">RN42</strain>
    </source>
</reference>
<feature type="region of interest" description="Disordered" evidence="1">
    <location>
        <begin position="130"/>
        <end position="164"/>
    </location>
</feature>
<feature type="region of interest" description="Disordered" evidence="1">
    <location>
        <begin position="201"/>
        <end position="235"/>
    </location>
</feature>
<evidence type="ECO:0000313" key="2">
    <source>
        <dbReference type="EMBL" id="RPA88166.1"/>
    </source>
</evidence>
<feature type="compositionally biased region" description="Basic and acidic residues" evidence="1">
    <location>
        <begin position="201"/>
        <end position="218"/>
    </location>
</feature>
<feature type="compositionally biased region" description="Polar residues" evidence="1">
    <location>
        <begin position="225"/>
        <end position="235"/>
    </location>
</feature>
<organism evidence="2 3">
    <name type="scientific">Ascobolus immersus RN42</name>
    <dbReference type="NCBI Taxonomy" id="1160509"/>
    <lineage>
        <taxon>Eukaryota</taxon>
        <taxon>Fungi</taxon>
        <taxon>Dikarya</taxon>
        <taxon>Ascomycota</taxon>
        <taxon>Pezizomycotina</taxon>
        <taxon>Pezizomycetes</taxon>
        <taxon>Pezizales</taxon>
        <taxon>Ascobolaceae</taxon>
        <taxon>Ascobolus</taxon>
    </lineage>
</organism>
<protein>
    <submittedName>
        <fullName evidence="2">Uncharacterized protein</fullName>
    </submittedName>
</protein>
<evidence type="ECO:0000256" key="1">
    <source>
        <dbReference type="SAM" id="MobiDB-lite"/>
    </source>
</evidence>
<accession>A0A3N4IQU8</accession>